<reference evidence="3 4" key="1">
    <citation type="submission" date="2023-06" db="EMBL/GenBank/DDBJ databases">
        <title>Sporosarcina sp. nov., isolated from Korean traditional fermented seafood 'Jeotgal'.</title>
        <authorList>
            <person name="Yang A.-I."/>
            <person name="Shin N.-R."/>
        </authorList>
    </citation>
    <scope>NUCLEOTIDE SEQUENCE [LARGE SCALE GENOMIC DNA]</scope>
    <source>
        <strain evidence="3 4">KCTC3840</strain>
    </source>
</reference>
<dbReference type="Gene3D" id="2.60.120.430">
    <property type="entry name" value="Galactose-binding lectin"/>
    <property type="match status" value="1"/>
</dbReference>
<keyword evidence="3" id="KW-0378">Hydrolase</keyword>
<dbReference type="GO" id="GO:0016798">
    <property type="term" value="F:hydrolase activity, acting on glycosyl bonds"/>
    <property type="evidence" value="ECO:0007669"/>
    <property type="project" value="UniProtKB-KW"/>
</dbReference>
<dbReference type="PANTHER" id="PTHR40446">
    <property type="entry name" value="N-ACETYLGLUCOSAMINE-1-PHOSPHODIESTER ALPHA-N-ACETYLGLUCOSAMINIDASE"/>
    <property type="match status" value="1"/>
</dbReference>
<protein>
    <submittedName>
        <fullName evidence="3">Phosphodiester glycosidase family protein</fullName>
    </submittedName>
</protein>
<keyword evidence="1" id="KW-0732">Signal</keyword>
<proteinExistence type="predicted"/>
<name>A0ABU4FVX5_9BACL</name>
<sequence length="836" mass="89145">MFLKRTLISGVAAVALFSTTLIQADAAGVSQGVYHSKQSITVNGNAQTLNQLNVNLTQPYTTVDVGINSPFNKLATVNSLATAHTQVNHHVVGAINASLFHFSNGYPSYLLTKGKQIQHVGAVSTQSNDFMHTPAAFGMTADNKGKIGTYTLSPTIEHNGKSVVMTSLNRERNMNESILFTSSWPYETTRTNGTGLEVIVATSQSAEGGMALGEKVTGKVVGIRANGDPQPATVPVKSRGFVLSAHGSEVDKIRNMKVGDAVSISYNVDSAWRDSKFMLASGPLLVQNGKVDMTIDYNSSKALRRTARTAVATDASGKMVYFFTADSGLRGKSTGMTMKEFAEYMVSKGAYTALNLDGGGSTTMVTRKPGNVYPTLANRPSESTDRSVSAILEAISTAPYDVAATISASQEQAGQVGIGASVGFKVDSALDQYLNVRSVDQSKVELLGVSNGIGKIENNRFVGVKAGTGTVTVGYEKAKVNVAVTVTDSIDEIVFNPSALTLGTNESLSFDVSGKLKNQNVIFNSDAIKLSASGAGTLKGKTFTAGAKEGTATITATYGSKKKVVPVTVTDQPVQLGSFESLSGLDASGIRASASASVEKNIQAHDGNASVRLDYDFTANKEGISAAYLNWTSGLPLSSNPKELGVWVYGDGNKHWLRGSLLDAKGKEVIVDFTKEDGLDWTGWKYVTAKIPASASAPLMLQRIYVAERSSDKKDKGFLLFDKLQVRYSDKAHQERAFQPSASARTEAKDKMFTVKFTQPMDASYFTDGYVYVEDEFGVRQAVTVSKTDDARKVSVKAPAAGYASGKGYRLVVTHFAKNARGVSMVKDSVTEFKVK</sequence>
<organism evidence="3 4">
    <name type="scientific">Sporosarcina aquimarina</name>
    <dbReference type="NCBI Taxonomy" id="114975"/>
    <lineage>
        <taxon>Bacteria</taxon>
        <taxon>Bacillati</taxon>
        <taxon>Bacillota</taxon>
        <taxon>Bacilli</taxon>
        <taxon>Bacillales</taxon>
        <taxon>Caryophanaceae</taxon>
        <taxon>Sporosarcina</taxon>
    </lineage>
</organism>
<keyword evidence="4" id="KW-1185">Reference proteome</keyword>
<accession>A0ABU4FVX5</accession>
<evidence type="ECO:0000313" key="3">
    <source>
        <dbReference type="EMBL" id="MDW0108858.1"/>
    </source>
</evidence>
<dbReference type="InterPro" id="IPR018711">
    <property type="entry name" value="NAGPA"/>
</dbReference>
<dbReference type="Proteomes" id="UP001280629">
    <property type="component" value="Unassembled WGS sequence"/>
</dbReference>
<evidence type="ECO:0000259" key="2">
    <source>
        <dbReference type="Pfam" id="PF09992"/>
    </source>
</evidence>
<keyword evidence="3" id="KW-0326">Glycosidase</keyword>
<gene>
    <name evidence="3" type="ORF">QT716_02215</name>
</gene>
<evidence type="ECO:0000313" key="4">
    <source>
        <dbReference type="Proteomes" id="UP001280629"/>
    </source>
</evidence>
<dbReference type="EMBL" id="JAUBDH010000001">
    <property type="protein sequence ID" value="MDW0108858.1"/>
    <property type="molecule type" value="Genomic_DNA"/>
</dbReference>
<evidence type="ECO:0000256" key="1">
    <source>
        <dbReference type="SAM" id="SignalP"/>
    </source>
</evidence>
<feature type="domain" description="Phosphodiester glycosidase" evidence="2">
    <location>
        <begin position="216"/>
        <end position="390"/>
    </location>
</feature>
<dbReference type="Pfam" id="PF09992">
    <property type="entry name" value="NAGPA"/>
    <property type="match status" value="1"/>
</dbReference>
<feature type="chain" id="PRO_5045804400" evidence="1">
    <location>
        <begin position="27"/>
        <end position="836"/>
    </location>
</feature>
<feature type="signal peptide" evidence="1">
    <location>
        <begin position="1"/>
        <end position="26"/>
    </location>
</feature>
<comment type="caution">
    <text evidence="3">The sequence shown here is derived from an EMBL/GenBank/DDBJ whole genome shotgun (WGS) entry which is preliminary data.</text>
</comment>
<dbReference type="RefSeq" id="WP_317934142.1">
    <property type="nucleotide sequence ID" value="NZ_JAUBDH010000001.1"/>
</dbReference>
<dbReference type="PANTHER" id="PTHR40446:SF2">
    <property type="entry name" value="N-ACETYLGLUCOSAMINE-1-PHOSPHODIESTER ALPHA-N-ACETYLGLUCOSAMINIDASE"/>
    <property type="match status" value="1"/>
</dbReference>